<keyword evidence="1" id="KW-0732">Signal</keyword>
<dbReference type="AlphaFoldDB" id="A0A9N8WBD3"/>
<feature type="signal peptide" evidence="1">
    <location>
        <begin position="1"/>
        <end position="22"/>
    </location>
</feature>
<name>A0A9N8WBD3_9GLOM</name>
<accession>A0A9N8WBD3</accession>
<gene>
    <name evidence="2" type="ORF">AMORRO_LOCUS2205</name>
</gene>
<proteinExistence type="predicted"/>
<dbReference type="Proteomes" id="UP000789342">
    <property type="component" value="Unassembled WGS sequence"/>
</dbReference>
<protein>
    <submittedName>
        <fullName evidence="2">6506_t:CDS:1</fullName>
    </submittedName>
</protein>
<evidence type="ECO:0000256" key="1">
    <source>
        <dbReference type="SAM" id="SignalP"/>
    </source>
</evidence>
<evidence type="ECO:0000313" key="3">
    <source>
        <dbReference type="Proteomes" id="UP000789342"/>
    </source>
</evidence>
<organism evidence="2 3">
    <name type="scientific">Acaulospora morrowiae</name>
    <dbReference type="NCBI Taxonomy" id="94023"/>
    <lineage>
        <taxon>Eukaryota</taxon>
        <taxon>Fungi</taxon>
        <taxon>Fungi incertae sedis</taxon>
        <taxon>Mucoromycota</taxon>
        <taxon>Glomeromycotina</taxon>
        <taxon>Glomeromycetes</taxon>
        <taxon>Diversisporales</taxon>
        <taxon>Acaulosporaceae</taxon>
        <taxon>Acaulospora</taxon>
    </lineage>
</organism>
<keyword evidence="3" id="KW-1185">Reference proteome</keyword>
<reference evidence="2" key="1">
    <citation type="submission" date="2021-06" db="EMBL/GenBank/DDBJ databases">
        <authorList>
            <person name="Kallberg Y."/>
            <person name="Tangrot J."/>
            <person name="Rosling A."/>
        </authorList>
    </citation>
    <scope>NUCLEOTIDE SEQUENCE</scope>
    <source>
        <strain evidence="2">CL551</strain>
    </source>
</reference>
<dbReference type="OrthoDB" id="73465at2759"/>
<sequence length="515" mass="58985">MKTWFGAVIVFLIVFATQQVNSARCFRYPNPRERNFVVEVNCSQESEKSGILSTSLSYHYSHSKIHHVSKDKKKPLHFFSSSPHYKRSTNSSSNKNYFIFKVACHSDAALCMKMFSAFEDAGNIFSTILDLNAPIVVNVTIFNFCADESPCDPEDKVNPGVGYSSLLILLNDDDNVERFYPQSLVKQFNYTTHPRYDDADIYAQFNANPKYWFRTDHTRINDDQIDFLEVVLHEVFHGLGFDTSWGTYSYAGEKNFVLPAPIAKEDVEWTNSENYNPSINVTWSGFREFVFDRYLVQTEDFTYLTNFTTKLNQYFVEHGLVHASYNGFIDEFKKSDQYAIAENMMKLFTKPGSVGFMTWDSKGVNDSIILETEVSPFNNEYSIRHVDYRDYTDTADFLMRYLITLGEDLGSKIICGKNKTMCGDNNVTYADNNVTCGDNYYYGLLKNAIGPELRKFLETVGYSTKFRKSTIKIPQMPSPIPPMNVLTSTAIFNTPELTTLLIAHIVTICLFTIRG</sequence>
<feature type="chain" id="PRO_5040329775" evidence="1">
    <location>
        <begin position="23"/>
        <end position="515"/>
    </location>
</feature>
<evidence type="ECO:0000313" key="2">
    <source>
        <dbReference type="EMBL" id="CAG8478719.1"/>
    </source>
</evidence>
<dbReference type="EMBL" id="CAJVPV010000906">
    <property type="protein sequence ID" value="CAG8478719.1"/>
    <property type="molecule type" value="Genomic_DNA"/>
</dbReference>
<comment type="caution">
    <text evidence="2">The sequence shown here is derived from an EMBL/GenBank/DDBJ whole genome shotgun (WGS) entry which is preliminary data.</text>
</comment>